<feature type="compositionally biased region" description="Basic residues" evidence="1">
    <location>
        <begin position="125"/>
        <end position="139"/>
    </location>
</feature>
<feature type="region of interest" description="Disordered" evidence="1">
    <location>
        <begin position="17"/>
        <end position="172"/>
    </location>
</feature>
<organism evidence="2 3">
    <name type="scientific">Streptomyces pristinaespiralis (strain ATCC 25486 / DSM 40338 / CBS 914.69 / JCM 4507 / KCC S-0507 / NBRC 13074 / NRRL 2958 / 5647)</name>
    <dbReference type="NCBI Taxonomy" id="457429"/>
    <lineage>
        <taxon>Bacteria</taxon>
        <taxon>Bacillati</taxon>
        <taxon>Actinomycetota</taxon>
        <taxon>Actinomycetes</taxon>
        <taxon>Kitasatosporales</taxon>
        <taxon>Streptomycetaceae</taxon>
        <taxon>Streptomyces</taxon>
    </lineage>
</organism>
<keyword evidence="3" id="KW-1185">Reference proteome</keyword>
<dbReference type="Proteomes" id="UP000002805">
    <property type="component" value="Chromosome"/>
</dbReference>
<feature type="compositionally biased region" description="Gly residues" evidence="1">
    <location>
        <begin position="162"/>
        <end position="172"/>
    </location>
</feature>
<dbReference type="AlphaFoldDB" id="B5H929"/>
<protein>
    <submittedName>
        <fullName evidence="2">Uncharacterized protein</fullName>
    </submittedName>
</protein>
<feature type="compositionally biased region" description="Basic and acidic residues" evidence="1">
    <location>
        <begin position="147"/>
        <end position="156"/>
    </location>
</feature>
<accession>B5H929</accession>
<feature type="compositionally biased region" description="Basic residues" evidence="1">
    <location>
        <begin position="99"/>
        <end position="113"/>
    </location>
</feature>
<feature type="compositionally biased region" description="Basic and acidic residues" evidence="1">
    <location>
        <begin position="17"/>
        <end position="29"/>
    </location>
</feature>
<reference evidence="3" key="2">
    <citation type="submission" date="2009-10" db="EMBL/GenBank/DDBJ databases">
        <title>The genome sequence of Streptomyces pristinaespiralis strain ATCC 25486.</title>
        <authorList>
            <consortium name="The Broad Institute Genome Sequencing Platform"/>
            <consortium name="Broad Institute Microbial Sequencing Center"/>
            <person name="Fischbach M."/>
            <person name="Godfrey P."/>
            <person name="Ward D."/>
            <person name="Young S."/>
            <person name="Zeng Q."/>
            <person name="Koehrsen M."/>
            <person name="Alvarado L."/>
            <person name="Berlin A.M."/>
            <person name="Bochicchio J."/>
            <person name="Borenstein D."/>
            <person name="Chapman S.B."/>
            <person name="Chen Z."/>
            <person name="Engels R."/>
            <person name="Freedman E."/>
            <person name="Gellesch M."/>
            <person name="Goldberg J."/>
            <person name="Griggs A."/>
            <person name="Gujja S."/>
            <person name="Heilman E.R."/>
            <person name="Heiman D.I."/>
            <person name="Hepburn T.A."/>
            <person name="Howarth C."/>
            <person name="Jen D."/>
            <person name="Larson L."/>
            <person name="Lewis B."/>
            <person name="Mehta T."/>
            <person name="Park D."/>
            <person name="Pearson M."/>
            <person name="Richards J."/>
            <person name="Roberts A."/>
            <person name="Saif S."/>
            <person name="Shea T.D."/>
            <person name="Shenoy N."/>
            <person name="Sisk P."/>
            <person name="Stolte C."/>
            <person name="Sykes S.N."/>
            <person name="Thomson T."/>
            <person name="Walk T."/>
            <person name="White J."/>
            <person name="Yandava C."/>
            <person name="Straight P."/>
            <person name="Clardy J."/>
            <person name="Hung D."/>
            <person name="Kolter R."/>
            <person name="Mekalanos J."/>
            <person name="Walker S."/>
            <person name="Walsh C.T."/>
            <person name="Wieland-Brown L.C."/>
            <person name="Haas B."/>
            <person name="Nusbaum C."/>
            <person name="Birren B."/>
        </authorList>
    </citation>
    <scope>NUCLEOTIDE SEQUENCE [LARGE SCALE GENOMIC DNA]</scope>
    <source>
        <strain evidence="3">ATCC 25486 / DSM 40338 / CBS 914.69 / JCM 4507 / NBRC 13074 / NRRL 2958 / 5647</strain>
    </source>
</reference>
<dbReference type="HOGENOM" id="CLU_1554442_0_0_11"/>
<name>B5H929_STRE2</name>
<dbReference type="EMBL" id="CM000950">
    <property type="protein sequence ID" value="EDY63340.2"/>
    <property type="molecule type" value="Genomic_DNA"/>
</dbReference>
<proteinExistence type="predicted"/>
<evidence type="ECO:0000313" key="3">
    <source>
        <dbReference type="Proteomes" id="UP000002805"/>
    </source>
</evidence>
<reference evidence="3" key="1">
    <citation type="submission" date="2008-02" db="EMBL/GenBank/DDBJ databases">
        <authorList>
            <consortium name="The Broad Institute Genome Sequencing Platform"/>
            <person name="Fischbach M."/>
            <person name="Ward D."/>
            <person name="Young S."/>
            <person name="Jaffe D."/>
            <person name="Gnerre S."/>
            <person name="Berlin A."/>
            <person name="Heiman D."/>
            <person name="Hepburn T."/>
            <person name="Sykes S."/>
            <person name="Alvarado L."/>
            <person name="Kodira C.D."/>
            <person name="Straight P."/>
            <person name="Clardy J."/>
            <person name="Hung D."/>
            <person name="Kolter R."/>
            <person name="Mekalanos J."/>
            <person name="Walker S."/>
            <person name="Walsh C.T."/>
            <person name="Lander E."/>
            <person name="Galagan J."/>
            <person name="Nusbaum C."/>
            <person name="Birren B."/>
        </authorList>
    </citation>
    <scope>NUCLEOTIDE SEQUENCE [LARGE SCALE GENOMIC DNA]</scope>
    <source>
        <strain evidence="3">ATCC 25486 / DSM 40338 / CBS 914.69 / JCM 4507 / NBRC 13074 / NRRL 2958 / 5647</strain>
    </source>
</reference>
<feature type="compositionally biased region" description="Low complexity" evidence="1">
    <location>
        <begin position="30"/>
        <end position="39"/>
    </location>
</feature>
<feature type="compositionally biased region" description="Basic residues" evidence="1">
    <location>
        <begin position="51"/>
        <end position="66"/>
    </location>
</feature>
<evidence type="ECO:0000256" key="1">
    <source>
        <dbReference type="SAM" id="MobiDB-lite"/>
    </source>
</evidence>
<gene>
    <name evidence="2" type="ORF">SSDG_01568</name>
</gene>
<sequence length="172" mass="18527">MGVPRHACRAALGHARMGDARRVPAHDTARPAAAGPAGRAARRLGADRVRQRLVRVGRRTSARRRAAGAAGRRPAPVPDRGPPVAAHPRRRDARPLPACRRRPGGRPVRRRVLPRPDKRAAGGRGRGRRRGMAVRRRTRAVGLLRRTRPEHVRDLARPGVEAEGGGGVGGEG</sequence>
<evidence type="ECO:0000313" key="2">
    <source>
        <dbReference type="EMBL" id="EDY63340.2"/>
    </source>
</evidence>